<keyword evidence="3" id="KW-1185">Reference proteome</keyword>
<dbReference type="InterPro" id="IPR038461">
    <property type="entry name" value="Schlafen_AlbA_2_dom_sf"/>
</dbReference>
<dbReference type="InterPro" id="IPR007421">
    <property type="entry name" value="Schlafen_AlbA_2_dom"/>
</dbReference>
<dbReference type="EMBL" id="CP003156">
    <property type="protein sequence ID" value="AEV31455.1"/>
    <property type="molecule type" value="Genomic_DNA"/>
</dbReference>
<dbReference type="HOGENOM" id="CLU_109319_0_0_10"/>
<dbReference type="Gene3D" id="3.30.950.30">
    <property type="entry name" value="Schlafen, AAA domain"/>
    <property type="match status" value="1"/>
</dbReference>
<accession>G8QZ72</accession>
<dbReference type="STRING" id="926562.Oweho_0437"/>
<dbReference type="AlphaFoldDB" id="G8QZ72"/>
<feature type="domain" description="Schlafen AlbA-2" evidence="1">
    <location>
        <begin position="32"/>
        <end position="143"/>
    </location>
</feature>
<dbReference type="RefSeq" id="WP_014200816.1">
    <property type="nucleotide sequence ID" value="NC_016599.1"/>
</dbReference>
<dbReference type="Pfam" id="PF04326">
    <property type="entry name" value="SLFN_AlbA_2"/>
    <property type="match status" value="1"/>
</dbReference>
<protein>
    <submittedName>
        <fullName evidence="2">Putative transcriptional regulator with HTH domain</fullName>
    </submittedName>
</protein>
<evidence type="ECO:0000259" key="1">
    <source>
        <dbReference type="Pfam" id="PF04326"/>
    </source>
</evidence>
<name>G8QZ72_OWEHD</name>
<dbReference type="PANTHER" id="PTHR30595:SF6">
    <property type="entry name" value="SCHLAFEN ALBA-2 DOMAIN-CONTAINING PROTEIN"/>
    <property type="match status" value="1"/>
</dbReference>
<evidence type="ECO:0000313" key="3">
    <source>
        <dbReference type="Proteomes" id="UP000005631"/>
    </source>
</evidence>
<dbReference type="Proteomes" id="UP000005631">
    <property type="component" value="Chromosome"/>
</dbReference>
<gene>
    <name evidence="2" type="ordered locus">Oweho_0437</name>
</gene>
<reference evidence="2 3" key="1">
    <citation type="journal article" date="2012" name="Stand. Genomic Sci.">
        <title>Genome sequence of the orange-pigmented seawater bacterium Owenweeksia hongkongensis type strain (UST20020801(T)).</title>
        <authorList>
            <person name="Riedel T."/>
            <person name="Held B."/>
            <person name="Nolan M."/>
            <person name="Lucas S."/>
            <person name="Lapidus A."/>
            <person name="Tice H."/>
            <person name="Del Rio T.G."/>
            <person name="Cheng J.F."/>
            <person name="Han C."/>
            <person name="Tapia R."/>
            <person name="Goodwin L.A."/>
            <person name="Pitluck S."/>
            <person name="Liolios K."/>
            <person name="Mavromatis K."/>
            <person name="Pagani I."/>
            <person name="Ivanova N."/>
            <person name="Mikhailova N."/>
            <person name="Pati A."/>
            <person name="Chen A."/>
            <person name="Palaniappan K."/>
            <person name="Rohde M."/>
            <person name="Tindall B.J."/>
            <person name="Detter J.C."/>
            <person name="Goker M."/>
            <person name="Woyke T."/>
            <person name="Bristow J."/>
            <person name="Eisen J.A."/>
            <person name="Markowitz V."/>
            <person name="Hugenholtz P."/>
            <person name="Klenk H.P."/>
            <person name="Kyrpides N.C."/>
        </authorList>
    </citation>
    <scope>NUCLEOTIDE SEQUENCE</scope>
    <source>
        <strain evidence="3">DSM 17368 / JCM 12287 / NRRL B-23963</strain>
    </source>
</reference>
<dbReference type="PANTHER" id="PTHR30595">
    <property type="entry name" value="GLPR-RELATED TRANSCRIPTIONAL REPRESSOR"/>
    <property type="match status" value="1"/>
</dbReference>
<dbReference type="KEGG" id="oho:Oweho_0437"/>
<sequence>MNSKGAPSNHPRQLDQIQGTEFDLNRMIKEGEHQKQDFKFRIDSSQKIAKTLCAFANTDGGKLLIGVKDNGRLAGIDPEEEFYMIDGAANIYCKPAIEFYSTVYSAEDKLILEIEVPPSINRPHFAKTEDQKWIAYVRQNDENFMANGVLLSYLRDKTPKSERKNLIAYGDHERMLFDYLSENEEISLSKFSKIAKIPIRKAEKTLALFIKWEIINWKATEAGIRFSLVG</sequence>
<proteinExistence type="predicted"/>
<dbReference type="OrthoDB" id="9807907at2"/>
<evidence type="ECO:0000313" key="2">
    <source>
        <dbReference type="EMBL" id="AEV31455.1"/>
    </source>
</evidence>
<dbReference type="eggNOG" id="COG2865">
    <property type="taxonomic scope" value="Bacteria"/>
</dbReference>
<organism evidence="2 3">
    <name type="scientific">Owenweeksia hongkongensis (strain DSM 17368 / CIP 108786 / JCM 12287 / NRRL B-23963 / UST20020801)</name>
    <dbReference type="NCBI Taxonomy" id="926562"/>
    <lineage>
        <taxon>Bacteria</taxon>
        <taxon>Pseudomonadati</taxon>
        <taxon>Bacteroidota</taxon>
        <taxon>Flavobacteriia</taxon>
        <taxon>Flavobacteriales</taxon>
        <taxon>Owenweeksiaceae</taxon>
        <taxon>Owenweeksia</taxon>
    </lineage>
</organism>